<protein>
    <recommendedName>
        <fullName evidence="1">F-box domain-containing protein</fullName>
    </recommendedName>
</protein>
<name>A0AAV9WST9_9PEZI</name>
<dbReference type="PROSITE" id="PS50181">
    <property type="entry name" value="FBOX"/>
    <property type="match status" value="1"/>
</dbReference>
<dbReference type="CDD" id="cd09917">
    <property type="entry name" value="F-box_SF"/>
    <property type="match status" value="1"/>
</dbReference>
<evidence type="ECO:0000313" key="3">
    <source>
        <dbReference type="Proteomes" id="UP001365542"/>
    </source>
</evidence>
<proteinExistence type="predicted"/>
<dbReference type="Gene3D" id="1.20.1280.50">
    <property type="match status" value="1"/>
</dbReference>
<sequence length="207" mass="23659">MSSSIHILSLPIEIQTSILSHLTFPAIVTASLTCQKWHHIIKTTKHLTLRTYDADGIYHILRTRFNTLFNFQNNTLQVFTRQFQPTEPFVDVSRSPSLDEGVLTPGYGWSGGSVVSKFFSKDFSGGEKKQHYEGTQIVSVRTVVKNAAEALLMDKIKHSKARGHLAEEEEMRRNTEVRMYCLDVYKDYEDDLILIWDVTCVTKDTKA</sequence>
<dbReference type="Pfam" id="PF00646">
    <property type="entry name" value="F-box"/>
    <property type="match status" value="1"/>
</dbReference>
<feature type="domain" description="F-box" evidence="1">
    <location>
        <begin position="4"/>
        <end position="52"/>
    </location>
</feature>
<organism evidence="2 3">
    <name type="scientific">Orbilia ellipsospora</name>
    <dbReference type="NCBI Taxonomy" id="2528407"/>
    <lineage>
        <taxon>Eukaryota</taxon>
        <taxon>Fungi</taxon>
        <taxon>Dikarya</taxon>
        <taxon>Ascomycota</taxon>
        <taxon>Pezizomycotina</taxon>
        <taxon>Orbiliomycetes</taxon>
        <taxon>Orbiliales</taxon>
        <taxon>Orbiliaceae</taxon>
        <taxon>Orbilia</taxon>
    </lineage>
</organism>
<reference evidence="2 3" key="1">
    <citation type="submission" date="2019-10" db="EMBL/GenBank/DDBJ databases">
        <authorList>
            <person name="Palmer J.M."/>
        </authorList>
    </citation>
    <scope>NUCLEOTIDE SEQUENCE [LARGE SCALE GENOMIC DNA]</scope>
    <source>
        <strain evidence="2 3">TWF694</strain>
    </source>
</reference>
<dbReference type="AlphaFoldDB" id="A0AAV9WST9"/>
<dbReference type="SMART" id="SM00256">
    <property type="entry name" value="FBOX"/>
    <property type="match status" value="1"/>
</dbReference>
<keyword evidence="3" id="KW-1185">Reference proteome</keyword>
<dbReference type="SUPFAM" id="SSF81383">
    <property type="entry name" value="F-box domain"/>
    <property type="match status" value="1"/>
</dbReference>
<dbReference type="InterPro" id="IPR001810">
    <property type="entry name" value="F-box_dom"/>
</dbReference>
<dbReference type="Proteomes" id="UP001365542">
    <property type="component" value="Unassembled WGS sequence"/>
</dbReference>
<evidence type="ECO:0000259" key="1">
    <source>
        <dbReference type="PROSITE" id="PS50181"/>
    </source>
</evidence>
<comment type="caution">
    <text evidence="2">The sequence shown here is derived from an EMBL/GenBank/DDBJ whole genome shotgun (WGS) entry which is preliminary data.</text>
</comment>
<dbReference type="InterPro" id="IPR036047">
    <property type="entry name" value="F-box-like_dom_sf"/>
</dbReference>
<evidence type="ECO:0000313" key="2">
    <source>
        <dbReference type="EMBL" id="KAK6525178.1"/>
    </source>
</evidence>
<gene>
    <name evidence="2" type="ORF">TWF694_005324</name>
</gene>
<dbReference type="EMBL" id="JAVHJO010000017">
    <property type="protein sequence ID" value="KAK6525178.1"/>
    <property type="molecule type" value="Genomic_DNA"/>
</dbReference>
<accession>A0AAV9WST9</accession>